<dbReference type="Proteomes" id="UP000230033">
    <property type="component" value="Unassembled WGS sequence"/>
</dbReference>
<dbReference type="AlphaFoldDB" id="A0A2H0WMF1"/>
<keyword evidence="1" id="KW-1133">Transmembrane helix</keyword>
<accession>A0A2H0WMF1</accession>
<proteinExistence type="predicted"/>
<name>A0A2H0WMF1_9BACT</name>
<dbReference type="SUPFAM" id="SSF49265">
    <property type="entry name" value="Fibronectin type III"/>
    <property type="match status" value="1"/>
</dbReference>
<evidence type="ECO:0000313" key="3">
    <source>
        <dbReference type="EMBL" id="PIS13830.1"/>
    </source>
</evidence>
<keyword evidence="1" id="KW-0812">Transmembrane</keyword>
<evidence type="ECO:0000259" key="2">
    <source>
        <dbReference type="PROSITE" id="PS50853"/>
    </source>
</evidence>
<dbReference type="InterPro" id="IPR013783">
    <property type="entry name" value="Ig-like_fold"/>
</dbReference>
<evidence type="ECO:0000313" key="4">
    <source>
        <dbReference type="Proteomes" id="UP000230033"/>
    </source>
</evidence>
<dbReference type="GO" id="GO:0030246">
    <property type="term" value="F:carbohydrate binding"/>
    <property type="evidence" value="ECO:0007669"/>
    <property type="project" value="InterPro"/>
</dbReference>
<sequence>MSVIVPMTPCVTPELYRRSHPMPVSVERFAISPVYGNAQYSAKAGVLSTNSNSNSPGTAPVCGDQAPGAKAPWLYGALPQDGDSILLYFTEADNPVDKYVLEYGTKSGDYPYGSTNIGGKGTRTYLVQSLLPKTTYYFKVRGGNGCATGPWSNEISATTKGLVSFNQLEITQSELETRPVEGAKVSLHSQVQEATTDKEGLAQFKNVEPGEHKVLIAYNNFKGEQTINLTGDVKEFDLNITIKAEKVTISPIVYGVIGVMGLAIVILLILLRKKS</sequence>
<feature type="transmembrane region" description="Helical" evidence="1">
    <location>
        <begin position="252"/>
        <end position="271"/>
    </location>
</feature>
<evidence type="ECO:0000256" key="1">
    <source>
        <dbReference type="SAM" id="Phobius"/>
    </source>
</evidence>
<dbReference type="EMBL" id="PEZJ01000026">
    <property type="protein sequence ID" value="PIS13830.1"/>
    <property type="molecule type" value="Genomic_DNA"/>
</dbReference>
<comment type="caution">
    <text evidence="3">The sequence shown here is derived from an EMBL/GenBank/DDBJ whole genome shotgun (WGS) entry which is preliminary data.</text>
</comment>
<dbReference type="SUPFAM" id="SSF49452">
    <property type="entry name" value="Starch-binding domain-like"/>
    <property type="match status" value="1"/>
</dbReference>
<protein>
    <recommendedName>
        <fullName evidence="2">Fibronectin type-III domain-containing protein</fullName>
    </recommendedName>
</protein>
<dbReference type="Gene3D" id="2.60.40.10">
    <property type="entry name" value="Immunoglobulins"/>
    <property type="match status" value="2"/>
</dbReference>
<dbReference type="Pfam" id="PF00041">
    <property type="entry name" value="fn3"/>
    <property type="match status" value="1"/>
</dbReference>
<keyword evidence="1" id="KW-0472">Membrane</keyword>
<dbReference type="InterPro" id="IPR036116">
    <property type="entry name" value="FN3_sf"/>
</dbReference>
<dbReference type="PROSITE" id="PS50853">
    <property type="entry name" value="FN3"/>
    <property type="match status" value="1"/>
</dbReference>
<dbReference type="InterPro" id="IPR013784">
    <property type="entry name" value="Carb-bd-like_fold"/>
</dbReference>
<feature type="domain" description="Fibronectin type-III" evidence="2">
    <location>
        <begin position="71"/>
        <end position="162"/>
    </location>
</feature>
<reference evidence="4" key="1">
    <citation type="submission" date="2017-09" db="EMBL/GenBank/DDBJ databases">
        <title>Depth-based differentiation of microbial function through sediment-hosted aquifers and enrichment of novel symbionts in the deep terrestrial subsurface.</title>
        <authorList>
            <person name="Probst A.J."/>
            <person name="Ladd B."/>
            <person name="Jarett J.K."/>
            <person name="Geller-Mcgrath D.E."/>
            <person name="Sieber C.M.K."/>
            <person name="Emerson J.B."/>
            <person name="Anantharaman K."/>
            <person name="Thomas B.C."/>
            <person name="Malmstrom R."/>
            <person name="Stieglmeier M."/>
            <person name="Klingl A."/>
            <person name="Woyke T."/>
            <person name="Ryan C.M."/>
            <person name="Banfield J.F."/>
        </authorList>
    </citation>
    <scope>NUCLEOTIDE SEQUENCE [LARGE SCALE GENOMIC DNA]</scope>
</reference>
<gene>
    <name evidence="3" type="ORF">COT65_02095</name>
</gene>
<organism evidence="3 4">
    <name type="scientific">Candidatus Shapirobacteria bacterium CG09_land_8_20_14_0_10_47_13</name>
    <dbReference type="NCBI Taxonomy" id="1974481"/>
    <lineage>
        <taxon>Bacteria</taxon>
        <taxon>Candidatus Shapironibacteriota</taxon>
    </lineage>
</organism>
<dbReference type="InterPro" id="IPR003961">
    <property type="entry name" value="FN3_dom"/>
</dbReference>
<dbReference type="CDD" id="cd00063">
    <property type="entry name" value="FN3"/>
    <property type="match status" value="1"/>
</dbReference>